<dbReference type="EMBL" id="KI546146">
    <property type="protein sequence ID" value="EST43110.1"/>
    <property type="molecule type" value="Genomic_DNA"/>
</dbReference>
<dbReference type="AlphaFoldDB" id="V6LEZ8"/>
<dbReference type="Proteomes" id="UP000018208">
    <property type="component" value="Unassembled WGS sequence"/>
</dbReference>
<dbReference type="InterPro" id="IPR009057">
    <property type="entry name" value="Homeodomain-like_sf"/>
</dbReference>
<feature type="domain" description="HTH myb-type" evidence="6">
    <location>
        <begin position="292"/>
        <end position="347"/>
    </location>
</feature>
<keyword evidence="3" id="KW-0804">Transcription</keyword>
<dbReference type="Pfam" id="PF13921">
    <property type="entry name" value="Myb_DNA-bind_6"/>
    <property type="match status" value="1"/>
</dbReference>
<dbReference type="PANTHER" id="PTHR46621:SF1">
    <property type="entry name" value="SNRNA-ACTIVATING PROTEIN COMPLEX SUBUNIT 4"/>
    <property type="match status" value="1"/>
</dbReference>
<evidence type="ECO:0000256" key="3">
    <source>
        <dbReference type="ARBA" id="ARBA00023163"/>
    </source>
</evidence>
<dbReference type="CDD" id="cd00167">
    <property type="entry name" value="SANT"/>
    <property type="match status" value="2"/>
</dbReference>
<gene>
    <name evidence="7" type="ORF">SS50377_17268</name>
    <name evidence="8" type="ORF">SS50377_25073</name>
</gene>
<evidence type="ECO:0000256" key="1">
    <source>
        <dbReference type="ARBA" id="ARBA00023015"/>
    </source>
</evidence>
<feature type="domain" description="Myb-like" evidence="5">
    <location>
        <begin position="242"/>
        <end position="291"/>
    </location>
</feature>
<dbReference type="GO" id="GO:0042796">
    <property type="term" value="P:snRNA transcription by RNA polymerase III"/>
    <property type="evidence" value="ECO:0007669"/>
    <property type="project" value="TreeGrafter"/>
</dbReference>
<dbReference type="GO" id="GO:0000978">
    <property type="term" value="F:RNA polymerase II cis-regulatory region sequence-specific DNA binding"/>
    <property type="evidence" value="ECO:0007669"/>
    <property type="project" value="TreeGrafter"/>
</dbReference>
<keyword evidence="1" id="KW-0805">Transcription regulation</keyword>
<evidence type="ECO:0000313" key="7">
    <source>
        <dbReference type="EMBL" id="EST43110.1"/>
    </source>
</evidence>
<organism evidence="7">
    <name type="scientific">Spironucleus salmonicida</name>
    <dbReference type="NCBI Taxonomy" id="348837"/>
    <lineage>
        <taxon>Eukaryota</taxon>
        <taxon>Metamonada</taxon>
        <taxon>Diplomonadida</taxon>
        <taxon>Hexamitidae</taxon>
        <taxon>Hexamitinae</taxon>
        <taxon>Spironucleus</taxon>
    </lineage>
</organism>
<reference evidence="8" key="2">
    <citation type="submission" date="2020-12" db="EMBL/GenBank/DDBJ databases">
        <title>New Spironucleus salmonicida genome in near-complete chromosomes.</title>
        <authorList>
            <person name="Xu F."/>
            <person name="Kurt Z."/>
            <person name="Jimenez-Gonzalez A."/>
            <person name="Astvaldsson A."/>
            <person name="Andersson J.O."/>
            <person name="Svard S.G."/>
        </authorList>
    </citation>
    <scope>NUCLEOTIDE SEQUENCE</scope>
    <source>
        <strain evidence="8">ATCC 50377</strain>
    </source>
</reference>
<keyword evidence="2 7" id="KW-0238">DNA-binding</keyword>
<dbReference type="PROSITE" id="PS51294">
    <property type="entry name" value="HTH_MYB"/>
    <property type="match status" value="1"/>
</dbReference>
<dbReference type="VEuPathDB" id="GiardiaDB:SS50377_25073"/>
<feature type="domain" description="Myb-like" evidence="5">
    <location>
        <begin position="292"/>
        <end position="343"/>
    </location>
</feature>
<dbReference type="InterPro" id="IPR051575">
    <property type="entry name" value="Myb-like_DNA-bd"/>
</dbReference>
<keyword evidence="4" id="KW-0539">Nucleus</keyword>
<evidence type="ECO:0000313" key="8">
    <source>
        <dbReference type="EMBL" id="KAH0572958.1"/>
    </source>
</evidence>
<evidence type="ECO:0000313" key="9">
    <source>
        <dbReference type="Proteomes" id="UP000018208"/>
    </source>
</evidence>
<evidence type="ECO:0000259" key="6">
    <source>
        <dbReference type="PROSITE" id="PS51294"/>
    </source>
</evidence>
<accession>V6LEZ8</accession>
<sequence length="358" mass="40846">MLPRTSKADAARWQSHQGAQNLNTRDFVSQGELRIVRIGQPQTNWSICKPNTGKQEYNNQVTAKHSQADCKQLLETSSNSVQFVKKYVGIFYCFHSYSQSQTGISVYNNVTISGDVSLLRSILSISPPGQAVFMYIRHPIIDYISFIFTKPQTNKHNLLQLTLYCNLCDQPFHPMFSLVSDSDIICLGALPDATLEIPLSQYKSFLDDTLEWSSIRVDVQPEPAALEAQPAKRAGRSSTNIWTRVEDDLLVRLIQMYGPQNWKQLAQIFNAETVGAQRKMPSIVQHWVRVLDPKKTNRKWTAQEDLKLVAAMRCCQPRAWKKISDLLEGRTDNQIVSRLKGLRKNFLVMQEFGAEYFP</sequence>
<dbReference type="GO" id="GO:0001006">
    <property type="term" value="F:RNA polymerase III type 3 promoter sequence-specific DNA binding"/>
    <property type="evidence" value="ECO:0007669"/>
    <property type="project" value="TreeGrafter"/>
</dbReference>
<evidence type="ECO:0000259" key="5">
    <source>
        <dbReference type="PROSITE" id="PS50090"/>
    </source>
</evidence>
<evidence type="ECO:0000256" key="2">
    <source>
        <dbReference type="ARBA" id="ARBA00023125"/>
    </source>
</evidence>
<dbReference type="GO" id="GO:0042795">
    <property type="term" value="P:snRNA transcription by RNA polymerase II"/>
    <property type="evidence" value="ECO:0007669"/>
    <property type="project" value="TreeGrafter"/>
</dbReference>
<dbReference type="GO" id="GO:0019185">
    <property type="term" value="C:snRNA-activating protein complex"/>
    <property type="evidence" value="ECO:0007669"/>
    <property type="project" value="TreeGrafter"/>
</dbReference>
<dbReference type="OrthoDB" id="2143914at2759"/>
<dbReference type="PANTHER" id="PTHR46621">
    <property type="entry name" value="SNRNA-ACTIVATING PROTEIN COMPLEX SUBUNIT 4"/>
    <property type="match status" value="1"/>
</dbReference>
<proteinExistence type="predicted"/>
<dbReference type="PROSITE" id="PS50090">
    <property type="entry name" value="MYB_LIKE"/>
    <property type="match status" value="2"/>
</dbReference>
<dbReference type="InterPro" id="IPR001005">
    <property type="entry name" value="SANT/Myb"/>
</dbReference>
<keyword evidence="9" id="KW-1185">Reference proteome</keyword>
<reference evidence="7 8" key="1">
    <citation type="journal article" date="2014" name="PLoS Genet.">
        <title>The Genome of Spironucleus salmonicida Highlights a Fish Pathogen Adapted to Fluctuating Environments.</title>
        <authorList>
            <person name="Xu F."/>
            <person name="Jerlstrom-Hultqvist J."/>
            <person name="Einarsson E."/>
            <person name="Astvaldsson A."/>
            <person name="Svard S.G."/>
            <person name="Andersson J.O."/>
        </authorList>
    </citation>
    <scope>NUCLEOTIDE SEQUENCE</scope>
    <source>
        <strain evidence="8">ATCC 50377</strain>
    </source>
</reference>
<name>V6LEZ8_9EUKA</name>
<dbReference type="SMART" id="SM00717">
    <property type="entry name" value="SANT"/>
    <property type="match status" value="2"/>
</dbReference>
<dbReference type="InterPro" id="IPR017930">
    <property type="entry name" value="Myb_dom"/>
</dbReference>
<evidence type="ECO:0000256" key="4">
    <source>
        <dbReference type="ARBA" id="ARBA00023242"/>
    </source>
</evidence>
<dbReference type="Gene3D" id="1.10.10.60">
    <property type="entry name" value="Homeodomain-like"/>
    <property type="match status" value="2"/>
</dbReference>
<protein>
    <submittedName>
        <fullName evidence="7">Myb-like DNA-binding domain-containing protein</fullName>
    </submittedName>
</protein>
<dbReference type="SUPFAM" id="SSF46689">
    <property type="entry name" value="Homeodomain-like"/>
    <property type="match status" value="1"/>
</dbReference>
<dbReference type="EMBL" id="AUWU02000005">
    <property type="protein sequence ID" value="KAH0572958.1"/>
    <property type="molecule type" value="Genomic_DNA"/>
</dbReference>